<reference evidence="2" key="1">
    <citation type="journal article" date="2019" name="bioRxiv">
        <title>The Genome of the Zebra Mussel, Dreissena polymorpha: A Resource for Invasive Species Research.</title>
        <authorList>
            <person name="McCartney M.A."/>
            <person name="Auch B."/>
            <person name="Kono T."/>
            <person name="Mallez S."/>
            <person name="Zhang Y."/>
            <person name="Obille A."/>
            <person name="Becker A."/>
            <person name="Abrahante J.E."/>
            <person name="Garbe J."/>
            <person name="Badalamenti J.P."/>
            <person name="Herman A."/>
            <person name="Mangelson H."/>
            <person name="Liachko I."/>
            <person name="Sullivan S."/>
            <person name="Sone E.D."/>
            <person name="Koren S."/>
            <person name="Silverstein K.A.T."/>
            <person name="Beckman K.B."/>
            <person name="Gohl D.M."/>
        </authorList>
    </citation>
    <scope>NUCLEOTIDE SEQUENCE</scope>
    <source>
        <strain evidence="2">Duluth1</strain>
        <tissue evidence="2">Whole animal</tissue>
    </source>
</reference>
<sequence>MAKLHRFVKLNDRFDSQVFTFALPGKVTTDITSDTFSKDIIYGYHKWTVSFIKIDLHLGCFLKLLSTCLGMKCQIDFSFTLLNREHFTRNETFIEKCCVFTTESNQHGRKTFVGLNDLVERDFAQVTGDYLIELEMRKVNCVFESYIRLPREIQSRNAYETKLESAYFSFGLFDWSISLIPSEGNMQRDENITLQLHRHTSFVHICNVRYYISLGENGEFHSEELDQMVDIAGNGELYIIRGSLQKLAKGRSSLKVKVIMVSMVSASEVTLNVESKSKNRAHFYDKDKQAWLVEADTTGPNLAFRLYYTDITHVPRKNSRFVCWNMLVLTRYIPEHKVQTNYGPFSRYYVQQDLDEGHMITTTIPVADLTDASCLYTEPEDPHLTLHIEWVESHMLARPTYHAHDDIDKLQKHQMRREMLALQSENLVLEKQLHSYQQSLAKSMEKDGTLSRPANMPVILGSVTTSESSLDDRSTSLQQKNRPQEKYDKVTSKQISSPQAYTKANIINKSVDRFVTPATEKDTLPTNKNRLPVIDSGKVDKYDFPARRLESLDTAGSGFSESHLQIIPKNSDDIMVEDVKRTTYTAIEMYGSPMDRQGTSASKYKTPIPLSPARFDERPSSNKNRRNSGTTKYDLGEHTIGINRESYVEPKDRSETSNTNEERYREPDSPRQVPRERKGSRGSSRLSDMGREERKKESRDKGYDKESSVDRMAYRYR</sequence>
<feature type="region of interest" description="Disordered" evidence="1">
    <location>
        <begin position="591"/>
        <end position="717"/>
    </location>
</feature>
<evidence type="ECO:0000313" key="2">
    <source>
        <dbReference type="EMBL" id="KAH3769959.1"/>
    </source>
</evidence>
<dbReference type="OrthoDB" id="10035275at2759"/>
<dbReference type="InterPro" id="IPR002083">
    <property type="entry name" value="MATH/TRAF_dom"/>
</dbReference>
<evidence type="ECO:0000313" key="3">
    <source>
        <dbReference type="Proteomes" id="UP000828390"/>
    </source>
</evidence>
<feature type="compositionally biased region" description="Basic and acidic residues" evidence="1">
    <location>
        <begin position="688"/>
        <end position="717"/>
    </location>
</feature>
<dbReference type="EMBL" id="JAIWYP010000009">
    <property type="protein sequence ID" value="KAH3769959.1"/>
    <property type="molecule type" value="Genomic_DNA"/>
</dbReference>
<keyword evidence="3" id="KW-1185">Reference proteome</keyword>
<comment type="caution">
    <text evidence="2">The sequence shown here is derived from an EMBL/GenBank/DDBJ whole genome shotgun (WGS) entry which is preliminary data.</text>
</comment>
<gene>
    <name evidence="2" type="ORF">DPMN_171238</name>
</gene>
<name>A0A9D4DXQ1_DREPO</name>
<feature type="region of interest" description="Disordered" evidence="1">
    <location>
        <begin position="463"/>
        <end position="495"/>
    </location>
</feature>
<reference evidence="2" key="2">
    <citation type="submission" date="2020-11" db="EMBL/GenBank/DDBJ databases">
        <authorList>
            <person name="McCartney M.A."/>
            <person name="Auch B."/>
            <person name="Kono T."/>
            <person name="Mallez S."/>
            <person name="Becker A."/>
            <person name="Gohl D.M."/>
            <person name="Silverstein K.A.T."/>
            <person name="Koren S."/>
            <person name="Bechman K.B."/>
            <person name="Herman A."/>
            <person name="Abrahante J.E."/>
            <person name="Garbe J."/>
        </authorList>
    </citation>
    <scope>NUCLEOTIDE SEQUENCE</scope>
    <source>
        <strain evidence="2">Duluth1</strain>
        <tissue evidence="2">Whole animal</tissue>
    </source>
</reference>
<accession>A0A9D4DXQ1</accession>
<feature type="compositionally biased region" description="Basic and acidic residues" evidence="1">
    <location>
        <begin position="646"/>
        <end position="679"/>
    </location>
</feature>
<protein>
    <recommendedName>
        <fullName evidence="4">MATH domain-containing protein</fullName>
    </recommendedName>
</protein>
<proteinExistence type="predicted"/>
<organism evidence="2 3">
    <name type="scientific">Dreissena polymorpha</name>
    <name type="common">Zebra mussel</name>
    <name type="synonym">Mytilus polymorpha</name>
    <dbReference type="NCBI Taxonomy" id="45954"/>
    <lineage>
        <taxon>Eukaryota</taxon>
        <taxon>Metazoa</taxon>
        <taxon>Spiralia</taxon>
        <taxon>Lophotrochozoa</taxon>
        <taxon>Mollusca</taxon>
        <taxon>Bivalvia</taxon>
        <taxon>Autobranchia</taxon>
        <taxon>Heteroconchia</taxon>
        <taxon>Euheterodonta</taxon>
        <taxon>Imparidentia</taxon>
        <taxon>Neoheterodontei</taxon>
        <taxon>Myida</taxon>
        <taxon>Dreissenoidea</taxon>
        <taxon>Dreissenidae</taxon>
        <taxon>Dreissena</taxon>
    </lineage>
</organism>
<evidence type="ECO:0008006" key="4">
    <source>
        <dbReference type="Google" id="ProtNLM"/>
    </source>
</evidence>
<dbReference type="AlphaFoldDB" id="A0A9D4DXQ1"/>
<dbReference type="CDD" id="cd00121">
    <property type="entry name" value="MATH"/>
    <property type="match status" value="1"/>
</dbReference>
<evidence type="ECO:0000256" key="1">
    <source>
        <dbReference type="SAM" id="MobiDB-lite"/>
    </source>
</evidence>
<dbReference type="SUPFAM" id="SSF49599">
    <property type="entry name" value="TRAF domain-like"/>
    <property type="match status" value="1"/>
</dbReference>
<dbReference type="Proteomes" id="UP000828390">
    <property type="component" value="Unassembled WGS sequence"/>
</dbReference>
<feature type="compositionally biased region" description="Basic and acidic residues" evidence="1">
    <location>
        <begin position="482"/>
        <end position="491"/>
    </location>
</feature>